<accession>A0A0M3UGU5</accession>
<dbReference type="EMBL" id="CP012677">
    <property type="protein sequence ID" value="ALE93725.1"/>
    <property type="molecule type" value="Genomic_DNA"/>
</dbReference>
<dbReference type="OrthoDB" id="3296095at2"/>
<dbReference type="SUPFAM" id="SSF54593">
    <property type="entry name" value="Glyoxalase/Bleomycin resistance protein/Dihydroxybiphenyl dioxygenase"/>
    <property type="match status" value="1"/>
</dbReference>
<reference evidence="2" key="1">
    <citation type="submission" date="2015-09" db="EMBL/GenBank/DDBJ databases">
        <title>Complete genome of Arthrobacter alpinus strain R3.8.</title>
        <authorList>
            <person name="See-Too W.S."/>
            <person name="Chan K.G."/>
        </authorList>
    </citation>
    <scope>NUCLEOTIDE SEQUENCE [LARGE SCALE GENOMIC DNA]</scope>
    <source>
        <strain evidence="2">R3.8</strain>
    </source>
</reference>
<dbReference type="Proteomes" id="UP000062833">
    <property type="component" value="Chromosome"/>
</dbReference>
<name>A0A0M3UGU5_9MICC</name>
<dbReference type="AlphaFoldDB" id="A0A0M3UGU5"/>
<dbReference type="KEGG" id="aaq:AOC05_17625"/>
<organism evidence="1 2">
    <name type="scientific">Arthrobacter alpinus</name>
    <dbReference type="NCBI Taxonomy" id="656366"/>
    <lineage>
        <taxon>Bacteria</taxon>
        <taxon>Bacillati</taxon>
        <taxon>Actinomycetota</taxon>
        <taxon>Actinomycetes</taxon>
        <taxon>Micrococcales</taxon>
        <taxon>Micrococcaceae</taxon>
        <taxon>Arthrobacter</taxon>
    </lineage>
</organism>
<dbReference type="PATRIC" id="fig|656366.3.peg.3792"/>
<gene>
    <name evidence="1" type="ORF">AOC05_17625</name>
</gene>
<keyword evidence="2" id="KW-1185">Reference proteome</keyword>
<proteinExistence type="predicted"/>
<dbReference type="RefSeq" id="WP_062008854.1">
    <property type="nucleotide sequence ID" value="NZ_CP012677.1"/>
</dbReference>
<protein>
    <recommendedName>
        <fullName evidence="3">VOC domain-containing protein</fullName>
    </recommendedName>
</protein>
<evidence type="ECO:0008006" key="3">
    <source>
        <dbReference type="Google" id="ProtNLM"/>
    </source>
</evidence>
<evidence type="ECO:0000313" key="1">
    <source>
        <dbReference type="EMBL" id="ALE93725.1"/>
    </source>
</evidence>
<dbReference type="InterPro" id="IPR029068">
    <property type="entry name" value="Glyas_Bleomycin-R_OHBP_Dase"/>
</dbReference>
<evidence type="ECO:0000313" key="2">
    <source>
        <dbReference type="Proteomes" id="UP000062833"/>
    </source>
</evidence>
<sequence>MLRVRPILFTASFENTVEQLRQLGLACAENDGDRAVLDTGNGKVGVCRQAPDHRGTLLAFELRDPVIFVQRTLADGTHAELAETSAGPGARVNAPDGFSFELASSNDLRLPDPGAPLAVVVTWRTPNPTAANKVLADIGAKFVQDRADGGALFRAKNGGFVATAAGWSSGVELGIMRDGEHLPLGGGGESRPL</sequence>